<reference evidence="2 3" key="1">
    <citation type="submission" date="2021-06" db="EMBL/GenBank/DDBJ databases">
        <title>Complete genome of Haloferula helveola possessing various polysaccharide degrading enzymes.</title>
        <authorList>
            <person name="Takami H."/>
            <person name="Huang C."/>
            <person name="Hamasaki K."/>
        </authorList>
    </citation>
    <scope>NUCLEOTIDE SEQUENCE [LARGE SCALE GENOMIC DNA]</scope>
    <source>
        <strain evidence="2 3">CN-1</strain>
    </source>
</reference>
<protein>
    <recommendedName>
        <fullName evidence="1">ABC-three component systems C-terminal domain-containing protein</fullName>
    </recommendedName>
</protein>
<feature type="domain" description="ABC-three component systems C-terminal" evidence="1">
    <location>
        <begin position="266"/>
        <end position="388"/>
    </location>
</feature>
<gene>
    <name evidence="2" type="ORF">HAHE_24920</name>
</gene>
<evidence type="ECO:0000313" key="3">
    <source>
        <dbReference type="Proteomes" id="UP001374893"/>
    </source>
</evidence>
<evidence type="ECO:0000259" key="1">
    <source>
        <dbReference type="Pfam" id="PF20283"/>
    </source>
</evidence>
<sequence length="396" mass="44896">MAPKSKHSAPGPFAGYAFQFERALLRLADNEAGGIVGIETCDDVVSRSPSGTIYEQDKHSIQPTGTPFGDTSNALWNTLMIWAESAANGSANPAISEFHLVTNRPVGAGLARTISEAKGIKAATTVFNTLKETAQSAPLAIQLLSERVFRVNEQLLLQLIQKISLYDQDSLSIGSALDDQLADKLRFPTWARNSSRQICNSLLGWIQRVCMDSWRRQEPAWIEQADFNDEYHTILESLRRQQWREKSENLIPVSKEEIAEKRAYAFVRQLQLIAIEESQITPAITDFIRYSSEMSRLLRQGAITTSHIEDFRNELVRRWRAIRDRIERLHASDSEENRGFRIYSTTTNDYLAPLGGIDTQHQYFTSGAYHRLAHEIEVGWHPRFEAMLETLLQETA</sequence>
<proteinExistence type="predicted"/>
<organism evidence="2 3">
    <name type="scientific">Haloferula helveola</name>
    <dbReference type="NCBI Taxonomy" id="490095"/>
    <lineage>
        <taxon>Bacteria</taxon>
        <taxon>Pseudomonadati</taxon>
        <taxon>Verrucomicrobiota</taxon>
        <taxon>Verrucomicrobiia</taxon>
        <taxon>Verrucomicrobiales</taxon>
        <taxon>Verrucomicrobiaceae</taxon>
        <taxon>Haloferula</taxon>
    </lineage>
</organism>
<accession>A0ABN6H7G3</accession>
<dbReference type="EMBL" id="AP024702">
    <property type="protein sequence ID" value="BCX48584.1"/>
    <property type="molecule type" value="Genomic_DNA"/>
</dbReference>
<dbReference type="Proteomes" id="UP001374893">
    <property type="component" value="Chromosome"/>
</dbReference>
<keyword evidence="3" id="KW-1185">Reference proteome</keyword>
<dbReference type="Pfam" id="PF20283">
    <property type="entry name" value="CTD7"/>
    <property type="match status" value="1"/>
</dbReference>
<name>A0ABN6H7G3_9BACT</name>
<dbReference type="RefSeq" id="WP_338684878.1">
    <property type="nucleotide sequence ID" value="NZ_AP024702.1"/>
</dbReference>
<evidence type="ECO:0000313" key="2">
    <source>
        <dbReference type="EMBL" id="BCX48584.1"/>
    </source>
</evidence>
<dbReference type="InterPro" id="IPR046913">
    <property type="entry name" value="ABC-3C_CTD7"/>
</dbReference>